<dbReference type="EMBL" id="CP048914">
    <property type="protein sequence ID" value="QMS85993.1"/>
    <property type="molecule type" value="Genomic_DNA"/>
</dbReference>
<evidence type="ECO:0000256" key="1">
    <source>
        <dbReference type="ARBA" id="ARBA00015132"/>
    </source>
</evidence>
<reference evidence="3 4" key="1">
    <citation type="submission" date="2020-02" db="EMBL/GenBank/DDBJ databases">
        <authorList>
            <person name="Zheng R.K."/>
            <person name="Sun C.M."/>
        </authorList>
    </citation>
    <scope>NUCLEOTIDE SEQUENCE [LARGE SCALE GENOMIC DNA]</scope>
    <source>
        <strain evidence="4">zrk13</strain>
    </source>
</reference>
<organism evidence="3 4">
    <name type="scientific">Candidatus Xianfuyuplasma coldseepsis</name>
    <dbReference type="NCBI Taxonomy" id="2782163"/>
    <lineage>
        <taxon>Bacteria</taxon>
        <taxon>Bacillati</taxon>
        <taxon>Mycoplasmatota</taxon>
        <taxon>Mollicutes</taxon>
        <taxon>Candidatus Izemoplasmatales</taxon>
        <taxon>Candidatus Izemoplasmataceae</taxon>
        <taxon>Candidatus Xianfuyuplasma</taxon>
    </lineage>
</organism>
<evidence type="ECO:0000259" key="2">
    <source>
        <dbReference type="Pfam" id="PF00984"/>
    </source>
</evidence>
<dbReference type="Gene3D" id="1.10.1040.10">
    <property type="entry name" value="N-(1-d-carboxylethyl)-l-norvaline Dehydrogenase, domain 2"/>
    <property type="match status" value="1"/>
</dbReference>
<dbReference type="InterPro" id="IPR013328">
    <property type="entry name" value="6PGD_dom2"/>
</dbReference>
<evidence type="ECO:0000313" key="4">
    <source>
        <dbReference type="Proteomes" id="UP000514720"/>
    </source>
</evidence>
<dbReference type="Proteomes" id="UP000514720">
    <property type="component" value="Chromosome"/>
</dbReference>
<proteinExistence type="predicted"/>
<dbReference type="InterPro" id="IPR008927">
    <property type="entry name" value="6-PGluconate_DH-like_C_sf"/>
</dbReference>
<protein>
    <recommendedName>
        <fullName evidence="1">UDP-glucose 6-dehydrogenase</fullName>
    </recommendedName>
</protein>
<dbReference type="Pfam" id="PF00984">
    <property type="entry name" value="UDPG_MGDP_dh"/>
    <property type="match status" value="1"/>
</dbReference>
<dbReference type="InterPro" id="IPR014026">
    <property type="entry name" value="UDP-Glc/GDP-Man_DH_dimer"/>
</dbReference>
<dbReference type="AlphaFoldDB" id="A0A7L7KTC9"/>
<feature type="domain" description="UDP-glucose/GDP-mannose dehydrogenase dimerisation" evidence="2">
    <location>
        <begin position="1"/>
        <end position="64"/>
    </location>
</feature>
<dbReference type="KEGG" id="xcl:G4Z02_01020"/>
<dbReference type="GO" id="GO:0051287">
    <property type="term" value="F:NAD binding"/>
    <property type="evidence" value="ECO:0007669"/>
    <property type="project" value="InterPro"/>
</dbReference>
<accession>A0A7L7KTC9</accession>
<name>A0A7L7KTC9_9MOLU</name>
<dbReference type="GO" id="GO:0016616">
    <property type="term" value="F:oxidoreductase activity, acting on the CH-OH group of donors, NAD or NADP as acceptor"/>
    <property type="evidence" value="ECO:0007669"/>
    <property type="project" value="InterPro"/>
</dbReference>
<evidence type="ECO:0000313" key="3">
    <source>
        <dbReference type="EMBL" id="QMS85993.1"/>
    </source>
</evidence>
<dbReference type="SUPFAM" id="SSF48179">
    <property type="entry name" value="6-phosphogluconate dehydrogenase C-terminal domain-like"/>
    <property type="match status" value="1"/>
</dbReference>
<gene>
    <name evidence="3" type="ORF">G4Z02_01020</name>
</gene>
<keyword evidence="4" id="KW-1185">Reference proteome</keyword>
<sequence>MDYNKVREIWTADPRIGKSHIFVYKDKRGYGRSCLPKDISSLERQAQEIGSDTSLISLVISKNKVYKK</sequence>